<gene>
    <name evidence="1" type="ORF">Mrose_02672</name>
</gene>
<evidence type="ECO:0000313" key="1">
    <source>
        <dbReference type="EMBL" id="RIH84323.1"/>
    </source>
</evidence>
<keyword evidence="2" id="KW-1185">Reference proteome</keyword>
<reference evidence="1 2" key="1">
    <citation type="submission" date="2018-08" db="EMBL/GenBank/DDBJ databases">
        <title>Meiothermus roseus NBRC 110900 genome sequencing project.</title>
        <authorList>
            <person name="Da Costa M.S."/>
            <person name="Albuquerque L."/>
            <person name="Raposo P."/>
            <person name="Froufe H.J.C."/>
            <person name="Barroso C.S."/>
            <person name="Egas C."/>
        </authorList>
    </citation>
    <scope>NUCLEOTIDE SEQUENCE [LARGE SCALE GENOMIC DNA]</scope>
    <source>
        <strain evidence="1 2">NBRC 110900</strain>
    </source>
</reference>
<evidence type="ECO:0000313" key="2">
    <source>
        <dbReference type="Proteomes" id="UP000265341"/>
    </source>
</evidence>
<proteinExistence type="predicted"/>
<organism evidence="1 2">
    <name type="scientific">Calidithermus roseus</name>
    <dbReference type="NCBI Taxonomy" id="1644118"/>
    <lineage>
        <taxon>Bacteria</taxon>
        <taxon>Thermotogati</taxon>
        <taxon>Deinococcota</taxon>
        <taxon>Deinococci</taxon>
        <taxon>Thermales</taxon>
        <taxon>Thermaceae</taxon>
        <taxon>Calidithermus</taxon>
    </lineage>
</organism>
<accession>A0A399ELH2</accession>
<name>A0A399ELH2_9DEIN</name>
<sequence>MHAVTTDLLYTLSQQGLWAGDSRARLEEAILLALAARDYGSARTLLLALEHLKPRRRFGVAAALEAVGMGLPFQEALEVALQEARRYLGGRSYRRFASRRFRKPLEAYLQGLEGRVAAEQLAKSRKALSKLTTAEIHMAERVLLRAKRRWKSPETVYQAFDAFLVAVQLAHRPAKA</sequence>
<dbReference type="AlphaFoldDB" id="A0A399ELH2"/>
<dbReference type="EMBL" id="QWLA01000059">
    <property type="protein sequence ID" value="RIH84323.1"/>
    <property type="molecule type" value="Genomic_DNA"/>
</dbReference>
<protein>
    <submittedName>
        <fullName evidence="1">Uncharacterized protein</fullName>
    </submittedName>
</protein>
<dbReference type="Proteomes" id="UP000265341">
    <property type="component" value="Unassembled WGS sequence"/>
</dbReference>
<comment type="caution">
    <text evidence="1">The sequence shown here is derived from an EMBL/GenBank/DDBJ whole genome shotgun (WGS) entry which is preliminary data.</text>
</comment>